<dbReference type="GO" id="GO:0016758">
    <property type="term" value="F:hexosyltransferase activity"/>
    <property type="evidence" value="ECO:0007669"/>
    <property type="project" value="UniProtKB-ARBA"/>
</dbReference>
<gene>
    <name evidence="5" type="ORF">GAP47_06925</name>
    <name evidence="4" type="ORF">GAQ56_13945</name>
    <name evidence="6" type="ORF">POY80_18725</name>
</gene>
<dbReference type="OrthoDB" id="9788101at2"/>
<proteinExistence type="predicted"/>
<keyword evidence="1 6" id="KW-0328">Glycosyltransferase</keyword>
<sequence length="335" mass="39349">MKTIKVSVCISVHNTAHLLPRCLDSLLKQTMKDLEIVLVNNGSSDNSEDIMRQYSNHYPQIQWQIIVQEDRGLAQGRQTGINHAIGEYIAFLDADDYVDSHMYGKLYDVAIENSADIVECEVFRDGSILSSPYTGLYDANFIFRDYLLYNSLHSMLWMRLYKRTLFQKDVMPELYVNNEDMFALPCLLYTAKTIYFLKEPLYYYTTDNEIGVMKVTTNNPAFRQKYYENRLKALLCFKHLKSFVGVDIEKYFTEYEAWRANFLFGFLFTNFYKKSYSDKLESLAINNGFRNGKDVELFIVQNISKDSKNYKNISLFGLRIYYYIHLFKNKLISSI</sequence>
<reference evidence="6" key="2">
    <citation type="submission" date="2022-10" db="EMBL/GenBank/DDBJ databases">
        <title>Human gut microbiome strain richness.</title>
        <authorList>
            <person name="Chen-Liaw A."/>
        </authorList>
    </citation>
    <scope>NUCLEOTIDE SEQUENCE</scope>
    <source>
        <strain evidence="6">A1_m1001262Bd0_191120</strain>
    </source>
</reference>
<dbReference type="AlphaFoldDB" id="A0A3E5B8N6"/>
<keyword evidence="2 5" id="KW-0808">Transferase</keyword>
<accession>A0A3E5B8N6</accession>
<dbReference type="Gene3D" id="3.90.550.10">
    <property type="entry name" value="Spore Coat Polysaccharide Biosynthesis Protein SpsA, Chain A"/>
    <property type="match status" value="1"/>
</dbReference>
<protein>
    <submittedName>
        <fullName evidence="5">Glycosyltransferase</fullName>
        <ecNumber evidence="6">2.4.-.-</ecNumber>
    </submittedName>
</protein>
<evidence type="ECO:0000313" key="7">
    <source>
        <dbReference type="Proteomes" id="UP000432488"/>
    </source>
</evidence>
<dbReference type="EMBL" id="WCUV01000009">
    <property type="protein sequence ID" value="KAB4090210.1"/>
    <property type="molecule type" value="Genomic_DNA"/>
</dbReference>
<comment type="caution">
    <text evidence="5">The sequence shown here is derived from an EMBL/GenBank/DDBJ whole genome shotgun (WGS) entry which is preliminary data.</text>
</comment>
<evidence type="ECO:0000313" key="8">
    <source>
        <dbReference type="Proteomes" id="UP000462376"/>
    </source>
</evidence>
<reference evidence="7 8" key="1">
    <citation type="journal article" date="2019" name="Nat. Med.">
        <title>A library of human gut bacterial isolates paired with longitudinal multiomics data enables mechanistic microbiome research.</title>
        <authorList>
            <person name="Poyet M."/>
            <person name="Groussin M."/>
            <person name="Gibbons S.M."/>
            <person name="Avila-Pacheco J."/>
            <person name="Jiang X."/>
            <person name="Kearney S.M."/>
            <person name="Perrotta A.R."/>
            <person name="Berdy B."/>
            <person name="Zhao S."/>
            <person name="Lieberman T.D."/>
            <person name="Swanson P.K."/>
            <person name="Smith M."/>
            <person name="Roesemann S."/>
            <person name="Alexander J.E."/>
            <person name="Rich S.A."/>
            <person name="Livny J."/>
            <person name="Vlamakis H."/>
            <person name="Clish C."/>
            <person name="Bullock K."/>
            <person name="Deik A."/>
            <person name="Scott J."/>
            <person name="Pierce K.A."/>
            <person name="Xavier R.J."/>
            <person name="Alm E.J."/>
        </authorList>
    </citation>
    <scope>NUCLEOTIDE SEQUENCE [LARGE SCALE GENOMIC DNA]</scope>
    <source>
        <strain evidence="4 7">BIOML-A42</strain>
        <strain evidence="5 8">BIOML-A5</strain>
    </source>
</reference>
<dbReference type="EMBL" id="WCTL01000004">
    <property type="protein sequence ID" value="KAB4238425.1"/>
    <property type="molecule type" value="Genomic_DNA"/>
</dbReference>
<dbReference type="Proteomes" id="UP000432488">
    <property type="component" value="Unassembled WGS sequence"/>
</dbReference>
<dbReference type="Proteomes" id="UP000462376">
    <property type="component" value="Unassembled WGS sequence"/>
</dbReference>
<evidence type="ECO:0000313" key="6">
    <source>
        <dbReference type="EMBL" id="MDC1754474.1"/>
    </source>
</evidence>
<dbReference type="PANTHER" id="PTHR22916">
    <property type="entry name" value="GLYCOSYLTRANSFERASE"/>
    <property type="match status" value="1"/>
</dbReference>
<dbReference type="PANTHER" id="PTHR22916:SF51">
    <property type="entry name" value="GLYCOSYLTRANSFERASE EPSH-RELATED"/>
    <property type="match status" value="1"/>
</dbReference>
<evidence type="ECO:0000256" key="2">
    <source>
        <dbReference type="ARBA" id="ARBA00022679"/>
    </source>
</evidence>
<dbReference type="InterPro" id="IPR029044">
    <property type="entry name" value="Nucleotide-diphossugar_trans"/>
</dbReference>
<dbReference type="EC" id="2.4.-.-" evidence="6"/>
<name>A0A3E5B8N6_BACUN</name>
<organism evidence="5 8">
    <name type="scientific">Bacteroides uniformis</name>
    <dbReference type="NCBI Taxonomy" id="820"/>
    <lineage>
        <taxon>Bacteria</taxon>
        <taxon>Pseudomonadati</taxon>
        <taxon>Bacteroidota</taxon>
        <taxon>Bacteroidia</taxon>
        <taxon>Bacteroidales</taxon>
        <taxon>Bacteroidaceae</taxon>
        <taxon>Bacteroides</taxon>
    </lineage>
</organism>
<evidence type="ECO:0000259" key="3">
    <source>
        <dbReference type="Pfam" id="PF00535"/>
    </source>
</evidence>
<dbReference type="SUPFAM" id="SSF53448">
    <property type="entry name" value="Nucleotide-diphospho-sugar transferases"/>
    <property type="match status" value="1"/>
</dbReference>
<evidence type="ECO:0000256" key="1">
    <source>
        <dbReference type="ARBA" id="ARBA00022676"/>
    </source>
</evidence>
<evidence type="ECO:0000313" key="4">
    <source>
        <dbReference type="EMBL" id="KAB4090210.1"/>
    </source>
</evidence>
<dbReference type="Pfam" id="PF00535">
    <property type="entry name" value="Glycos_transf_2"/>
    <property type="match status" value="1"/>
</dbReference>
<dbReference type="CDD" id="cd00761">
    <property type="entry name" value="Glyco_tranf_GTA_type"/>
    <property type="match status" value="1"/>
</dbReference>
<dbReference type="EMBL" id="JAQNQY010000029">
    <property type="protein sequence ID" value="MDC1754474.1"/>
    <property type="molecule type" value="Genomic_DNA"/>
</dbReference>
<dbReference type="Proteomes" id="UP001218502">
    <property type="component" value="Unassembled WGS sequence"/>
</dbReference>
<feature type="domain" description="Glycosyltransferase 2-like" evidence="3">
    <location>
        <begin position="7"/>
        <end position="167"/>
    </location>
</feature>
<dbReference type="RefSeq" id="WP_057097830.1">
    <property type="nucleotide sequence ID" value="NZ_CACRTC010000045.1"/>
</dbReference>
<evidence type="ECO:0000313" key="5">
    <source>
        <dbReference type="EMBL" id="KAB4238425.1"/>
    </source>
</evidence>
<dbReference type="InterPro" id="IPR001173">
    <property type="entry name" value="Glyco_trans_2-like"/>
</dbReference>